<keyword evidence="6 7" id="KW-0472">Membrane</keyword>
<keyword evidence="4 7" id="KW-0812">Transmembrane</keyword>
<dbReference type="InterPro" id="IPR005829">
    <property type="entry name" value="Sugar_transporter_CS"/>
</dbReference>
<organism evidence="9 10">
    <name type="scientific">Leifsonia stereocauli</name>
    <dbReference type="NCBI Taxonomy" id="3134136"/>
    <lineage>
        <taxon>Bacteria</taxon>
        <taxon>Bacillati</taxon>
        <taxon>Actinomycetota</taxon>
        <taxon>Actinomycetes</taxon>
        <taxon>Micrococcales</taxon>
        <taxon>Microbacteriaceae</taxon>
        <taxon>Leifsonia</taxon>
    </lineage>
</organism>
<feature type="transmembrane region" description="Helical" evidence="7">
    <location>
        <begin position="196"/>
        <end position="215"/>
    </location>
</feature>
<evidence type="ECO:0000256" key="6">
    <source>
        <dbReference type="ARBA" id="ARBA00023136"/>
    </source>
</evidence>
<evidence type="ECO:0000256" key="3">
    <source>
        <dbReference type="ARBA" id="ARBA00022475"/>
    </source>
</evidence>
<feature type="transmembrane region" description="Helical" evidence="7">
    <location>
        <begin position="172"/>
        <end position="190"/>
    </location>
</feature>
<dbReference type="InterPro" id="IPR020846">
    <property type="entry name" value="MFS_dom"/>
</dbReference>
<dbReference type="Pfam" id="PF00083">
    <property type="entry name" value="Sugar_tr"/>
    <property type="match status" value="1"/>
</dbReference>
<accession>A0ABU9W5J6</accession>
<feature type="domain" description="Major facilitator superfamily (MFS) profile" evidence="8">
    <location>
        <begin position="24"/>
        <end position="437"/>
    </location>
</feature>
<dbReference type="SUPFAM" id="SSF103473">
    <property type="entry name" value="MFS general substrate transporter"/>
    <property type="match status" value="1"/>
</dbReference>
<feature type="transmembrane region" description="Helical" evidence="7">
    <location>
        <begin position="292"/>
        <end position="312"/>
    </location>
</feature>
<evidence type="ECO:0000313" key="10">
    <source>
        <dbReference type="Proteomes" id="UP001425155"/>
    </source>
</evidence>
<feature type="transmembrane region" description="Helical" evidence="7">
    <location>
        <begin position="96"/>
        <end position="114"/>
    </location>
</feature>
<comment type="subcellular location">
    <subcellularLocation>
        <location evidence="1">Cell membrane</location>
        <topology evidence="1">Multi-pass membrane protein</topology>
    </subcellularLocation>
</comment>
<feature type="transmembrane region" description="Helical" evidence="7">
    <location>
        <begin position="414"/>
        <end position="432"/>
    </location>
</feature>
<evidence type="ECO:0000313" key="9">
    <source>
        <dbReference type="EMBL" id="MEN1946930.1"/>
    </source>
</evidence>
<dbReference type="PANTHER" id="PTHR43045">
    <property type="entry name" value="SHIKIMATE TRANSPORTER"/>
    <property type="match status" value="1"/>
</dbReference>
<feature type="transmembrane region" description="Helical" evidence="7">
    <location>
        <begin position="126"/>
        <end position="151"/>
    </location>
</feature>
<dbReference type="InterPro" id="IPR036259">
    <property type="entry name" value="MFS_trans_sf"/>
</dbReference>
<dbReference type="PROSITE" id="PS00216">
    <property type="entry name" value="SUGAR_TRANSPORT_1"/>
    <property type="match status" value="1"/>
</dbReference>
<feature type="transmembrane region" description="Helical" evidence="7">
    <location>
        <begin position="384"/>
        <end position="408"/>
    </location>
</feature>
<reference evidence="9 10" key="1">
    <citation type="submission" date="2024-03" db="EMBL/GenBank/DDBJ databases">
        <title>YIM 134122 draft genome.</title>
        <authorList>
            <person name="Zuo S."/>
            <person name="Xiong L."/>
        </authorList>
    </citation>
    <scope>NUCLEOTIDE SEQUENCE [LARGE SCALE GENOMIC DNA]</scope>
    <source>
        <strain evidence="9 10">YIM 134122</strain>
    </source>
</reference>
<dbReference type="CDD" id="cd17369">
    <property type="entry name" value="MFS_ShiA_like"/>
    <property type="match status" value="1"/>
</dbReference>
<comment type="caution">
    <text evidence="9">The sequence shown here is derived from an EMBL/GenBank/DDBJ whole genome shotgun (WGS) entry which is preliminary data.</text>
</comment>
<evidence type="ECO:0000256" key="1">
    <source>
        <dbReference type="ARBA" id="ARBA00004651"/>
    </source>
</evidence>
<dbReference type="InterPro" id="IPR005828">
    <property type="entry name" value="MFS_sugar_transport-like"/>
</dbReference>
<feature type="transmembrane region" description="Helical" evidence="7">
    <location>
        <begin position="247"/>
        <end position="272"/>
    </location>
</feature>
<dbReference type="Pfam" id="PF07690">
    <property type="entry name" value="MFS_1"/>
    <property type="match status" value="1"/>
</dbReference>
<keyword evidence="10" id="KW-1185">Reference proteome</keyword>
<keyword evidence="3" id="KW-1003">Cell membrane</keyword>
<dbReference type="RefSeq" id="WP_342113700.1">
    <property type="nucleotide sequence ID" value="NZ_JBCAUN010000002.1"/>
</dbReference>
<dbReference type="InterPro" id="IPR011701">
    <property type="entry name" value="MFS"/>
</dbReference>
<feature type="transmembrane region" description="Helical" evidence="7">
    <location>
        <begin position="319"/>
        <end position="338"/>
    </location>
</feature>
<evidence type="ECO:0000256" key="4">
    <source>
        <dbReference type="ARBA" id="ARBA00022692"/>
    </source>
</evidence>
<dbReference type="Gene3D" id="1.20.1250.20">
    <property type="entry name" value="MFS general substrate transporter like domains"/>
    <property type="match status" value="2"/>
</dbReference>
<protein>
    <submittedName>
        <fullName evidence="9">MFS transporter</fullName>
    </submittedName>
</protein>
<dbReference type="EMBL" id="JBCLVG010000002">
    <property type="protein sequence ID" value="MEN1946930.1"/>
    <property type="molecule type" value="Genomic_DNA"/>
</dbReference>
<keyword evidence="2" id="KW-0813">Transport</keyword>
<proteinExistence type="predicted"/>
<feature type="transmembrane region" description="Helical" evidence="7">
    <location>
        <begin position="64"/>
        <end position="84"/>
    </location>
</feature>
<evidence type="ECO:0000256" key="7">
    <source>
        <dbReference type="SAM" id="Phobius"/>
    </source>
</evidence>
<feature type="transmembrane region" description="Helical" evidence="7">
    <location>
        <begin position="344"/>
        <end position="363"/>
    </location>
</feature>
<evidence type="ECO:0000259" key="8">
    <source>
        <dbReference type="PROSITE" id="PS50850"/>
    </source>
</evidence>
<gene>
    <name evidence="9" type="ORF">WJX64_10265</name>
</gene>
<dbReference type="PROSITE" id="PS50850">
    <property type="entry name" value="MFS"/>
    <property type="match status" value="1"/>
</dbReference>
<dbReference type="Proteomes" id="UP001425155">
    <property type="component" value="Unassembled WGS sequence"/>
</dbReference>
<name>A0ABU9W5J6_9MICO</name>
<keyword evidence="5 7" id="KW-1133">Transmembrane helix</keyword>
<evidence type="ECO:0000256" key="2">
    <source>
        <dbReference type="ARBA" id="ARBA00022448"/>
    </source>
</evidence>
<sequence>MSAPQPEGFTATGTIAVQADRRRVVFATIVGTTVEWYDFFIYATAVGLVFGQLFFAPLGTDSTILAFATVGVSFLFRPLGAFLAGHFGDKYGRKVVLMWTLILMGASTALIGLLPTYETIGIAAPILLVLLRILQGISAGGEWGGAVLMAVEHAPRKRRGVFGASPQIGVPLGLLLASGVMALMTIIAPGDAFLQWGWRVPFLLSVVLILVGYYVRRKVEESPVFTELAERKEKAQMPIVQLFKKHALLVVIAALVFAGNNAVGYMTTGGYIQGYATNPDGPLAFERGPVLWAVTGSAVTWLLSTLFAGWVSDRIGRRTTYVIGWILQLIGVFTLFPLVNSGNIGLLFAGLAILTIGLGFTYGPQAALYTELFPASIRFSGVSISYAIGAIVGGAFAPTIATALVQATGSTLSVTWYLAGMTVIGLIATLLLRDRSGIPLGPDHEAEQSVSPIRGLVRA</sequence>
<dbReference type="PANTHER" id="PTHR43045:SF1">
    <property type="entry name" value="SHIKIMATE TRANSPORTER"/>
    <property type="match status" value="1"/>
</dbReference>
<evidence type="ECO:0000256" key="5">
    <source>
        <dbReference type="ARBA" id="ARBA00022989"/>
    </source>
</evidence>